<dbReference type="eggNOG" id="COG2269">
    <property type="taxonomic scope" value="Bacteria"/>
</dbReference>
<dbReference type="PANTHER" id="PTHR42918">
    <property type="entry name" value="LYSYL-TRNA SYNTHETASE"/>
    <property type="match status" value="1"/>
</dbReference>
<dbReference type="Gene3D" id="3.30.930.10">
    <property type="entry name" value="Bira Bifunctional Protein, Domain 2"/>
    <property type="match status" value="1"/>
</dbReference>
<evidence type="ECO:0000259" key="4">
    <source>
        <dbReference type="PROSITE" id="PS50862"/>
    </source>
</evidence>
<dbReference type="InterPro" id="IPR004364">
    <property type="entry name" value="Aa-tRNA-synt_II"/>
</dbReference>
<keyword evidence="2" id="KW-0547">Nucleotide-binding</keyword>
<keyword evidence="6" id="KW-1185">Reference proteome</keyword>
<dbReference type="EMBL" id="CP002868">
    <property type="protein sequence ID" value="AEJ19127.1"/>
    <property type="molecule type" value="Genomic_DNA"/>
</dbReference>
<evidence type="ECO:0000256" key="3">
    <source>
        <dbReference type="ARBA" id="ARBA00022840"/>
    </source>
</evidence>
<evidence type="ECO:0000256" key="2">
    <source>
        <dbReference type="ARBA" id="ARBA00022741"/>
    </source>
</evidence>
<dbReference type="OrthoDB" id="9802326at2"/>
<dbReference type="AlphaFoldDB" id="F8F2L2"/>
<dbReference type="STRING" id="744872.Spica_0977"/>
<dbReference type="Pfam" id="PF00152">
    <property type="entry name" value="tRNA-synt_2"/>
    <property type="match status" value="1"/>
</dbReference>
<dbReference type="RefSeq" id="WP_013968438.1">
    <property type="nucleotide sequence ID" value="NC_015732.1"/>
</dbReference>
<dbReference type="InterPro" id="IPR045864">
    <property type="entry name" value="aa-tRNA-synth_II/BPL/LPL"/>
</dbReference>
<reference evidence="6" key="1">
    <citation type="journal article" date="2013" name="Stand. Genomic Sci.">
        <title>Genome sequence of the thermophilic fresh-water bacterium Spirochaeta caldaria type strain (H1(T)), reclassification of Spirochaeta caldaria, Spirochaeta stenostrepta, and Spirochaeta zuelzerae in the genus Treponema as Treponema caldaria comb. nov., Treponema stenostrepta comb. nov., and Treponema zuelzerae comb. nov., and emendation of the genus Treponema.</title>
        <authorList>
            <person name="Abt B."/>
            <person name="Goker M."/>
            <person name="Scheuner C."/>
            <person name="Han C."/>
            <person name="Lu M."/>
            <person name="Misra M."/>
            <person name="Lapidus A."/>
            <person name="Nolan M."/>
            <person name="Lucas S."/>
            <person name="Hammon N."/>
            <person name="Deshpande S."/>
            <person name="Cheng J.F."/>
            <person name="Tapia R."/>
            <person name="Goodwin L.A."/>
            <person name="Pitluck S."/>
            <person name="Liolios K."/>
            <person name="Pagani I."/>
            <person name="Ivanova N."/>
            <person name="Mavromatis K."/>
            <person name="Mikhailova N."/>
            <person name="Huntemann M."/>
            <person name="Pati A."/>
            <person name="Chen A."/>
            <person name="Palaniappan K."/>
            <person name="Land M."/>
            <person name="Hauser L."/>
            <person name="Jeffries C.D."/>
            <person name="Rohde M."/>
            <person name="Spring S."/>
            <person name="Gronow S."/>
            <person name="Detter J.C."/>
            <person name="Bristow J."/>
            <person name="Eisen J.A."/>
            <person name="Markowitz V."/>
            <person name="Hugenholtz P."/>
            <person name="Kyrpides N.C."/>
            <person name="Woyke T."/>
            <person name="Klenk H.P."/>
        </authorList>
    </citation>
    <scope>NUCLEOTIDE SEQUENCE</scope>
    <source>
        <strain evidence="6">ATCC 51460 / DSM 7334 / H1</strain>
    </source>
</reference>
<protein>
    <submittedName>
        <fullName evidence="5">Lysine--tRNA ligase</fullName>
        <ecNumber evidence="5">6.1.1.6</ecNumber>
    </submittedName>
</protein>
<dbReference type="Proteomes" id="UP000000503">
    <property type="component" value="Chromosome"/>
</dbReference>
<evidence type="ECO:0000313" key="5">
    <source>
        <dbReference type="EMBL" id="AEJ19127.1"/>
    </source>
</evidence>
<accession>F8F2L2</accession>
<dbReference type="GO" id="GO:0000049">
    <property type="term" value="F:tRNA binding"/>
    <property type="evidence" value="ECO:0007669"/>
    <property type="project" value="TreeGrafter"/>
</dbReference>
<proteinExistence type="predicted"/>
<dbReference type="GO" id="GO:0005829">
    <property type="term" value="C:cytosol"/>
    <property type="evidence" value="ECO:0007669"/>
    <property type="project" value="TreeGrafter"/>
</dbReference>
<evidence type="ECO:0000313" key="6">
    <source>
        <dbReference type="Proteomes" id="UP000000503"/>
    </source>
</evidence>
<sequence length="337" mass="38730">MDIELLETRSRTFRNIRSFFDSKAYLEVDTPTLASHLIPETCLEVFKTEYVLPPDSQGRHRRKEYYLVPSPELWMKQLIAQHRRSMYQICKCFRNGESTGELHSPEFTMLEYYTMDADYRDSIAITEELFKAVLPQDVSIELRPPFLQIPMEEAFLQWAGFSLYDTAAQGRDAMAEKAQQLGLPVPDFLDLGDLYNLIFVHAVEPQLPRDHPVVLMDYPAFVPCLAKNCKGKLAKERWELYVRGIELANCYTEETDPDEVRRYFAAEGAKKQQKALIPHAIDTNYWHIFQNRRNALGEAQSFPACSGVAMGLDRLIMAIVGRSTIDSVLPFPMTGNQ</sequence>
<dbReference type="GO" id="GO:0006430">
    <property type="term" value="P:lysyl-tRNA aminoacylation"/>
    <property type="evidence" value="ECO:0007669"/>
    <property type="project" value="TreeGrafter"/>
</dbReference>
<evidence type="ECO:0000256" key="1">
    <source>
        <dbReference type="ARBA" id="ARBA00022598"/>
    </source>
</evidence>
<dbReference type="GO" id="GO:0005524">
    <property type="term" value="F:ATP binding"/>
    <property type="evidence" value="ECO:0007669"/>
    <property type="project" value="InterPro"/>
</dbReference>
<dbReference type="EC" id="6.1.1.6" evidence="5"/>
<dbReference type="HOGENOM" id="CLU_008255_1_0_12"/>
<dbReference type="PANTHER" id="PTHR42918:SF6">
    <property type="entry name" value="ELONGATION FACTOR P--(R)-BETA-LYSINE LIGASE"/>
    <property type="match status" value="1"/>
</dbReference>
<gene>
    <name evidence="5" type="ordered locus">Spica_0977</name>
</gene>
<dbReference type="GO" id="GO:0004824">
    <property type="term" value="F:lysine-tRNA ligase activity"/>
    <property type="evidence" value="ECO:0007669"/>
    <property type="project" value="UniProtKB-EC"/>
</dbReference>
<keyword evidence="3" id="KW-0067">ATP-binding</keyword>
<dbReference type="SUPFAM" id="SSF55681">
    <property type="entry name" value="Class II aaRS and biotin synthetases"/>
    <property type="match status" value="1"/>
</dbReference>
<dbReference type="KEGG" id="scd:Spica_0977"/>
<dbReference type="PROSITE" id="PS50862">
    <property type="entry name" value="AA_TRNA_LIGASE_II"/>
    <property type="match status" value="1"/>
</dbReference>
<dbReference type="InterPro" id="IPR006195">
    <property type="entry name" value="aa-tRNA-synth_II"/>
</dbReference>
<feature type="domain" description="Aminoacyl-transfer RNA synthetases class-II family profile" evidence="4">
    <location>
        <begin position="9"/>
        <end position="332"/>
    </location>
</feature>
<name>F8F2L2_GRAC1</name>
<organism evidence="5 6">
    <name type="scientific">Gracilinema caldarium (strain ATCC 51460 / DSM 7334 / H1)</name>
    <name type="common">Treponema caldarium</name>
    <dbReference type="NCBI Taxonomy" id="744872"/>
    <lineage>
        <taxon>Bacteria</taxon>
        <taxon>Pseudomonadati</taxon>
        <taxon>Spirochaetota</taxon>
        <taxon>Spirochaetia</taxon>
        <taxon>Spirochaetales</taxon>
        <taxon>Breznakiellaceae</taxon>
        <taxon>Gracilinema</taxon>
    </lineage>
</organism>
<keyword evidence="1 5" id="KW-0436">Ligase</keyword>